<feature type="active site" description="Proton donor" evidence="2">
    <location>
        <position position="501"/>
    </location>
</feature>
<dbReference type="GO" id="GO:0016614">
    <property type="term" value="F:oxidoreductase activity, acting on CH-OH group of donors"/>
    <property type="evidence" value="ECO:0007669"/>
    <property type="project" value="InterPro"/>
</dbReference>
<accession>A0A6A5R1I4</accession>
<protein>
    <recommendedName>
        <fullName evidence="5">Glucose-methanol-choline oxidoreductase N-terminal domain-containing protein</fullName>
    </recommendedName>
</protein>
<dbReference type="Pfam" id="PF00732">
    <property type="entry name" value="GMC_oxred_N"/>
    <property type="match status" value="1"/>
</dbReference>
<feature type="binding site" evidence="3">
    <location>
        <begin position="500"/>
        <end position="501"/>
    </location>
    <ligand>
        <name>FAD</name>
        <dbReference type="ChEBI" id="CHEBI:57692"/>
    </ligand>
</feature>
<feature type="domain" description="Glucose-methanol-choline oxidoreductase N-terminal" evidence="5">
    <location>
        <begin position="86"/>
        <end position="109"/>
    </location>
</feature>
<keyword evidence="3 4" id="KW-0274">FAD</keyword>
<comment type="cofactor">
    <cofactor evidence="3">
        <name>FAD</name>
        <dbReference type="ChEBI" id="CHEBI:57692"/>
    </cofactor>
</comment>
<dbReference type="Proteomes" id="UP000800096">
    <property type="component" value="Unassembled WGS sequence"/>
</dbReference>
<dbReference type="PROSITE" id="PS00623">
    <property type="entry name" value="GMC_OXRED_1"/>
    <property type="match status" value="1"/>
</dbReference>
<evidence type="ECO:0000313" key="7">
    <source>
        <dbReference type="Proteomes" id="UP000800096"/>
    </source>
</evidence>
<dbReference type="OrthoDB" id="269227at2759"/>
<dbReference type="SUPFAM" id="SSF54373">
    <property type="entry name" value="FAD-linked reductases, C-terminal domain"/>
    <property type="match status" value="1"/>
</dbReference>
<dbReference type="InterPro" id="IPR012132">
    <property type="entry name" value="GMC_OxRdtase"/>
</dbReference>
<dbReference type="PIRSF" id="PIRSF000137">
    <property type="entry name" value="Alcohol_oxidase"/>
    <property type="match status" value="1"/>
</dbReference>
<comment type="similarity">
    <text evidence="1 4">Belongs to the GMC oxidoreductase family.</text>
</comment>
<dbReference type="InterPro" id="IPR007867">
    <property type="entry name" value="GMC_OxRtase_C"/>
</dbReference>
<dbReference type="Gene3D" id="3.50.50.60">
    <property type="entry name" value="FAD/NAD(P)-binding domain"/>
    <property type="match status" value="1"/>
</dbReference>
<keyword evidence="7" id="KW-1185">Reference proteome</keyword>
<evidence type="ECO:0000256" key="2">
    <source>
        <dbReference type="PIRSR" id="PIRSR000137-1"/>
    </source>
</evidence>
<dbReference type="AlphaFoldDB" id="A0A6A5R1I4"/>
<evidence type="ECO:0000313" key="6">
    <source>
        <dbReference type="EMBL" id="KAF1919967.1"/>
    </source>
</evidence>
<organism evidence="6 7">
    <name type="scientific">Ampelomyces quisqualis</name>
    <name type="common">Powdery mildew agent</name>
    <dbReference type="NCBI Taxonomy" id="50730"/>
    <lineage>
        <taxon>Eukaryota</taxon>
        <taxon>Fungi</taxon>
        <taxon>Dikarya</taxon>
        <taxon>Ascomycota</taxon>
        <taxon>Pezizomycotina</taxon>
        <taxon>Dothideomycetes</taxon>
        <taxon>Pleosporomycetidae</taxon>
        <taxon>Pleosporales</taxon>
        <taxon>Pleosporineae</taxon>
        <taxon>Phaeosphaeriaceae</taxon>
        <taxon>Ampelomyces</taxon>
    </lineage>
</organism>
<dbReference type="Gene3D" id="3.30.560.10">
    <property type="entry name" value="Glucose Oxidase, domain 3"/>
    <property type="match status" value="1"/>
</dbReference>
<reference evidence="6" key="1">
    <citation type="journal article" date="2020" name="Stud. Mycol.">
        <title>101 Dothideomycetes genomes: a test case for predicting lifestyles and emergence of pathogens.</title>
        <authorList>
            <person name="Haridas S."/>
            <person name="Albert R."/>
            <person name="Binder M."/>
            <person name="Bloem J."/>
            <person name="Labutti K."/>
            <person name="Salamov A."/>
            <person name="Andreopoulos B."/>
            <person name="Baker S."/>
            <person name="Barry K."/>
            <person name="Bills G."/>
            <person name="Bluhm B."/>
            <person name="Cannon C."/>
            <person name="Castanera R."/>
            <person name="Culley D."/>
            <person name="Daum C."/>
            <person name="Ezra D."/>
            <person name="Gonzalez J."/>
            <person name="Henrissat B."/>
            <person name="Kuo A."/>
            <person name="Liang C."/>
            <person name="Lipzen A."/>
            <person name="Lutzoni F."/>
            <person name="Magnuson J."/>
            <person name="Mondo S."/>
            <person name="Nolan M."/>
            <person name="Ohm R."/>
            <person name="Pangilinan J."/>
            <person name="Park H.-J."/>
            <person name="Ramirez L."/>
            <person name="Alfaro M."/>
            <person name="Sun H."/>
            <person name="Tritt A."/>
            <person name="Yoshinaga Y."/>
            <person name="Zwiers L.-H."/>
            <person name="Turgeon B."/>
            <person name="Goodwin S."/>
            <person name="Spatafora J."/>
            <person name="Crous P."/>
            <person name="Grigoriev I."/>
        </authorList>
    </citation>
    <scope>NUCLEOTIDE SEQUENCE</scope>
    <source>
        <strain evidence="6">HMLAC05119</strain>
    </source>
</reference>
<proteinExistence type="inferred from homology"/>
<dbReference type="GO" id="GO:0050660">
    <property type="term" value="F:flavin adenine dinucleotide binding"/>
    <property type="evidence" value="ECO:0007669"/>
    <property type="project" value="InterPro"/>
</dbReference>
<sequence>MAPPPTYDFIIVGAGTAGCLLAHALSRTPSKPSVLLLEAGTQPSGDYLHAPFHRFHAAALRPDLDHGYVSAPEPALNGRRITYNRGKGLGGTSILNFGVYLYGSREDYNRWGEIVGDEEWKWESVRESFHAMETYDFSGSSQYSHLANPGTSRHGTSGALKVGLPPTLERGVVPQMEAVVAAGEEINLDPNSGDPMGISVFPYSYSKMGRSTSAIAHLYDKPSNLEVWTGARAERLVFERQRVVGVVTEDGREATAGKEVILCGGALDTPKLLLLNGIGPKAELEALGIDVRKDLPGVGKHLSDHILAFMCVEVDGSINERYTFESNEALIASAQELWNKDQSGAFALQQSVLWGGFLKLPGLENLPEYTQLPADVQEFLSRDTIPAYEFICNGPLWPPGSQVTPGNSYLTSIAFLMHPQSQGSVTLQSKNAADKPVIQLNYLTHPYDRAVFREAIRNTWTKMFENPGIKPSVRKTLSGPASLSDQDVDAFAKDHAGTVWHANGTVKMGQEGETDACVDKDGKVFGVQGLRVADLSVCPLTTSNHTQATAYLVGRKISEKMIREYGLAAVVAG</sequence>
<dbReference type="InterPro" id="IPR000172">
    <property type="entry name" value="GMC_OxRdtase_N"/>
</dbReference>
<name>A0A6A5R1I4_AMPQU</name>
<evidence type="ECO:0000256" key="4">
    <source>
        <dbReference type="RuleBase" id="RU003968"/>
    </source>
</evidence>
<dbReference type="PANTHER" id="PTHR11552">
    <property type="entry name" value="GLUCOSE-METHANOL-CHOLINE GMC OXIDOREDUCTASE"/>
    <property type="match status" value="1"/>
</dbReference>
<dbReference type="SUPFAM" id="SSF51905">
    <property type="entry name" value="FAD/NAD(P)-binding domain"/>
    <property type="match status" value="1"/>
</dbReference>
<feature type="binding site" evidence="3">
    <location>
        <begin position="96"/>
        <end position="99"/>
    </location>
    <ligand>
        <name>FAD</name>
        <dbReference type="ChEBI" id="CHEBI:57692"/>
    </ligand>
</feature>
<dbReference type="InterPro" id="IPR036188">
    <property type="entry name" value="FAD/NAD-bd_sf"/>
</dbReference>
<evidence type="ECO:0000259" key="5">
    <source>
        <dbReference type="PROSITE" id="PS00623"/>
    </source>
</evidence>
<feature type="binding site" evidence="3">
    <location>
        <position position="92"/>
    </location>
    <ligand>
        <name>FAD</name>
        <dbReference type="ChEBI" id="CHEBI:57692"/>
    </ligand>
</feature>
<evidence type="ECO:0000256" key="1">
    <source>
        <dbReference type="ARBA" id="ARBA00010790"/>
    </source>
</evidence>
<evidence type="ECO:0000256" key="3">
    <source>
        <dbReference type="PIRSR" id="PIRSR000137-2"/>
    </source>
</evidence>
<dbReference type="Pfam" id="PF05199">
    <property type="entry name" value="GMC_oxred_C"/>
    <property type="match status" value="1"/>
</dbReference>
<feature type="active site" description="Proton acceptor" evidence="2">
    <location>
        <position position="545"/>
    </location>
</feature>
<keyword evidence="4" id="KW-0285">Flavoprotein</keyword>
<gene>
    <name evidence="6" type="ORF">BDU57DRAFT_555101</name>
</gene>
<dbReference type="EMBL" id="ML979133">
    <property type="protein sequence ID" value="KAF1919967.1"/>
    <property type="molecule type" value="Genomic_DNA"/>
</dbReference>
<dbReference type="PANTHER" id="PTHR11552:SF134">
    <property type="entry name" value="GLUCOSE-METHANOL-CHOLINE OXIDOREDUCTASE N-TERMINAL DOMAIN-CONTAINING PROTEIN"/>
    <property type="match status" value="1"/>
</dbReference>